<evidence type="ECO:0000259" key="2">
    <source>
        <dbReference type="Pfam" id="PF22504"/>
    </source>
</evidence>
<evidence type="ECO:0000313" key="4">
    <source>
        <dbReference type="Proteomes" id="UP000693892"/>
    </source>
</evidence>
<reference evidence="3" key="1">
    <citation type="submission" date="2021-06" db="EMBL/GenBank/DDBJ databases">
        <authorList>
            <person name="Criscuolo A."/>
        </authorList>
    </citation>
    <scope>NUCLEOTIDE SEQUENCE</scope>
    <source>
        <strain evidence="3">CIP111803</strain>
    </source>
</reference>
<name>A0A916JRI7_9MICO</name>
<evidence type="ECO:0000313" key="3">
    <source>
        <dbReference type="EMBL" id="CAG7596509.1"/>
    </source>
</evidence>
<organism evidence="3 4">
    <name type="scientific">Leucobacter soli</name>
    <dbReference type="NCBI Taxonomy" id="2812850"/>
    <lineage>
        <taxon>Bacteria</taxon>
        <taxon>Bacillati</taxon>
        <taxon>Actinomycetota</taxon>
        <taxon>Actinomycetes</taxon>
        <taxon>Micrococcales</taxon>
        <taxon>Microbacteriaceae</taxon>
        <taxon>Leucobacter</taxon>
    </lineage>
</organism>
<keyword evidence="1" id="KW-0472">Membrane</keyword>
<comment type="caution">
    <text evidence="3">The sequence shown here is derived from an EMBL/GenBank/DDBJ whole genome shotgun (WGS) entry which is preliminary data.</text>
</comment>
<keyword evidence="4" id="KW-1185">Reference proteome</keyword>
<dbReference type="EMBL" id="CAJVAP010000001">
    <property type="protein sequence ID" value="CAG7596509.1"/>
    <property type="molecule type" value="Genomic_DNA"/>
</dbReference>
<dbReference type="AlphaFoldDB" id="A0A916JRI7"/>
<protein>
    <recommendedName>
        <fullName evidence="2">DUF6993 domain-containing protein</fullName>
    </recommendedName>
</protein>
<keyword evidence="1" id="KW-0812">Transmembrane</keyword>
<dbReference type="Pfam" id="PF22504">
    <property type="entry name" value="DUF6993"/>
    <property type="match status" value="1"/>
</dbReference>
<feature type="transmembrane region" description="Helical" evidence="1">
    <location>
        <begin position="12"/>
        <end position="34"/>
    </location>
</feature>
<proteinExistence type="predicted"/>
<evidence type="ECO:0000256" key="1">
    <source>
        <dbReference type="SAM" id="Phobius"/>
    </source>
</evidence>
<dbReference type="RefSeq" id="WP_236021625.1">
    <property type="nucleotide sequence ID" value="NZ_CAJVAP010000001.1"/>
</dbReference>
<dbReference type="Proteomes" id="UP000693892">
    <property type="component" value="Unassembled WGS sequence"/>
</dbReference>
<accession>A0A916JRI7</accession>
<gene>
    <name evidence="3" type="ORF">LEUCIP111803_00090</name>
</gene>
<feature type="domain" description="DUF6993" evidence="2">
    <location>
        <begin position="81"/>
        <end position="167"/>
    </location>
</feature>
<sequence>MPELRSLRSTDGALGTALTATLVTTLMTALVMVLSGCALLGVESPVAEPAPGTVSEEPQEEAVFYPDGTAEDNLPYFSQRLRAYAADDGPVEGRSIVDAIVDAGFARKRMQVSFDRTATDLVADSIFVSVRIGEECLIGQMLTANREVAVEVAPAVGPKQRTCLIGETRPIDW</sequence>
<dbReference type="InterPro" id="IPR054262">
    <property type="entry name" value="DUF6993"/>
</dbReference>
<keyword evidence="1" id="KW-1133">Transmembrane helix</keyword>